<dbReference type="RefSeq" id="WP_202856001.1">
    <property type="nucleotide sequence ID" value="NZ_JAEUGD010000031.1"/>
</dbReference>
<keyword evidence="10" id="KW-1185">Reference proteome</keyword>
<dbReference type="Proteomes" id="UP000614216">
    <property type="component" value="Unassembled WGS sequence"/>
</dbReference>
<evidence type="ECO:0000256" key="8">
    <source>
        <dbReference type="SAM" id="MobiDB-lite"/>
    </source>
</evidence>
<feature type="coiled-coil region" evidence="7">
    <location>
        <begin position="36"/>
        <end position="63"/>
    </location>
</feature>
<feature type="compositionally biased region" description="Acidic residues" evidence="8">
    <location>
        <begin position="211"/>
        <end position="224"/>
    </location>
</feature>
<gene>
    <name evidence="9" type="ORF">JMN32_09065</name>
</gene>
<proteinExistence type="inferred from homology"/>
<evidence type="ECO:0000256" key="3">
    <source>
        <dbReference type="ARBA" id="ARBA00022490"/>
    </source>
</evidence>
<dbReference type="PANTHER" id="PTHR35794">
    <property type="entry name" value="CELL DIVISION PROTEIN DIVIVA"/>
    <property type="match status" value="1"/>
</dbReference>
<dbReference type="InterPro" id="IPR007793">
    <property type="entry name" value="DivIVA_fam"/>
</dbReference>
<keyword evidence="6" id="KW-0131">Cell cycle</keyword>
<dbReference type="AlphaFoldDB" id="A0A937FXC2"/>
<comment type="similarity">
    <text evidence="2">Belongs to the DivIVA family.</text>
</comment>
<evidence type="ECO:0000313" key="9">
    <source>
        <dbReference type="EMBL" id="MBL6446457.1"/>
    </source>
</evidence>
<name>A0A937FXC2_9BACT</name>
<evidence type="ECO:0000256" key="5">
    <source>
        <dbReference type="ARBA" id="ARBA00023054"/>
    </source>
</evidence>
<feature type="region of interest" description="Disordered" evidence="8">
    <location>
        <begin position="211"/>
        <end position="261"/>
    </location>
</feature>
<evidence type="ECO:0000256" key="1">
    <source>
        <dbReference type="ARBA" id="ARBA00004496"/>
    </source>
</evidence>
<dbReference type="Pfam" id="PF05103">
    <property type="entry name" value="DivIVA"/>
    <property type="match status" value="1"/>
</dbReference>
<accession>A0A937FXC2</accession>
<dbReference type="Gene3D" id="6.10.250.660">
    <property type="match status" value="1"/>
</dbReference>
<dbReference type="NCBIfam" id="TIGR03544">
    <property type="entry name" value="DivI1A_domain"/>
    <property type="match status" value="1"/>
</dbReference>
<evidence type="ECO:0000313" key="10">
    <source>
        <dbReference type="Proteomes" id="UP000614216"/>
    </source>
</evidence>
<feature type="compositionally biased region" description="Basic and acidic residues" evidence="8">
    <location>
        <begin position="235"/>
        <end position="251"/>
    </location>
</feature>
<keyword evidence="4" id="KW-0132">Cell division</keyword>
<evidence type="ECO:0000256" key="2">
    <source>
        <dbReference type="ARBA" id="ARBA00009008"/>
    </source>
</evidence>
<protein>
    <submittedName>
        <fullName evidence="9">DivIVA domain-containing protein</fullName>
    </submittedName>
</protein>
<evidence type="ECO:0000256" key="4">
    <source>
        <dbReference type="ARBA" id="ARBA00022618"/>
    </source>
</evidence>
<feature type="coiled-coil region" evidence="7">
    <location>
        <begin position="97"/>
        <end position="146"/>
    </location>
</feature>
<dbReference type="GO" id="GO:0005737">
    <property type="term" value="C:cytoplasm"/>
    <property type="evidence" value="ECO:0007669"/>
    <property type="project" value="UniProtKB-SubCell"/>
</dbReference>
<evidence type="ECO:0000256" key="7">
    <source>
        <dbReference type="SAM" id="Coils"/>
    </source>
</evidence>
<organism evidence="9 10">
    <name type="scientific">Fulvivirga marina</name>
    <dbReference type="NCBI Taxonomy" id="2494733"/>
    <lineage>
        <taxon>Bacteria</taxon>
        <taxon>Pseudomonadati</taxon>
        <taxon>Bacteroidota</taxon>
        <taxon>Cytophagia</taxon>
        <taxon>Cytophagales</taxon>
        <taxon>Fulvivirgaceae</taxon>
        <taxon>Fulvivirga</taxon>
    </lineage>
</organism>
<evidence type="ECO:0000256" key="6">
    <source>
        <dbReference type="ARBA" id="ARBA00023306"/>
    </source>
</evidence>
<keyword evidence="5 7" id="KW-0175">Coiled coil</keyword>
<dbReference type="GO" id="GO:0051301">
    <property type="term" value="P:cell division"/>
    <property type="evidence" value="ECO:0007669"/>
    <property type="project" value="UniProtKB-KW"/>
</dbReference>
<comment type="caution">
    <text evidence="9">The sequence shown here is derived from an EMBL/GenBank/DDBJ whole genome shotgun (WGS) entry which is preliminary data.</text>
</comment>
<keyword evidence="3" id="KW-0963">Cytoplasm</keyword>
<sequence length="261" mass="29768">MKITPLEIRQKTFEKVFRGLDKDEVNAFLVTMSQEWEKLIDENKELKIKLQASEKEVEKLREVENSLFKTLKTAEDTGASMIDQATKTAELHMRETQMKAEAVLNDAKSKAKDMIEEAEIKSKNTIDEMEDQIRSMAQVYKLLENVKDDLVSDIKSFANDALQKADRVKSQVKKFDVEAELLRVKREAVDKAAKTSVKLQNSYKAISAEEIPEVEESADEEQQQEETVVANAVKEPLKQKPGESKESKVSKESTSFFDDIE</sequence>
<reference evidence="9" key="1">
    <citation type="submission" date="2021-01" db="EMBL/GenBank/DDBJ databases">
        <title>Fulvivirga kasyanovii gen. nov., sp nov., a novel member of the phylum Bacteroidetes isolated from seawater in a mussel farm.</title>
        <authorList>
            <person name="Zhao L.-H."/>
            <person name="Wang Z.-J."/>
        </authorList>
    </citation>
    <scope>NUCLEOTIDE SEQUENCE</scope>
    <source>
        <strain evidence="9">29W222</strain>
    </source>
</reference>
<dbReference type="InterPro" id="IPR019933">
    <property type="entry name" value="DivIVA_domain"/>
</dbReference>
<dbReference type="EMBL" id="JAEUGD010000031">
    <property type="protein sequence ID" value="MBL6446457.1"/>
    <property type="molecule type" value="Genomic_DNA"/>
</dbReference>
<dbReference type="PANTHER" id="PTHR35794:SF2">
    <property type="entry name" value="CELL DIVISION PROTEIN DIVIVA"/>
    <property type="match status" value="1"/>
</dbReference>
<comment type="subcellular location">
    <subcellularLocation>
        <location evidence="1">Cytoplasm</location>
    </subcellularLocation>
</comment>